<sequence length="278" mass="31773">EQIFLNNDELRLRNREQLIEKLERVIQEKNASIVKLEEREQYLEDTLKKRNIEFQILEENLRQYEDKSGGHVGRIVPRTWQIADKMKAITGYLPDDTENSNDNNRVRRYIAKYTINPALTHGCAHVIGSVEQHKMADLVLWQPMFFGVKPETIIKGGQVSWSQAGIGVYADVRPEPICLRKKFGAVGRSPNANSVVFVSKACAELSASNSYGICKHVEAVHDIRMITRLHMIRNENTPKIDVDLSTGQITLEKDGEKIVHEPLPLAARLPLAQRYFIF</sequence>
<name>A0A816FDW3_9BILA</name>
<feature type="non-terminal residue" evidence="6">
    <location>
        <position position="278"/>
    </location>
</feature>
<dbReference type="PANTHER" id="PTHR43440:SF1">
    <property type="entry name" value="UREASE"/>
    <property type="match status" value="1"/>
</dbReference>
<dbReference type="GO" id="GO:0009039">
    <property type="term" value="F:urease activity"/>
    <property type="evidence" value="ECO:0007669"/>
    <property type="project" value="InterPro"/>
</dbReference>
<dbReference type="Proteomes" id="UP000663870">
    <property type="component" value="Unassembled WGS sequence"/>
</dbReference>
<dbReference type="PANTHER" id="PTHR43440">
    <property type="entry name" value="UREASE"/>
    <property type="match status" value="1"/>
</dbReference>
<keyword evidence="7" id="KW-1185">Reference proteome</keyword>
<dbReference type="InterPro" id="IPR017951">
    <property type="entry name" value="Urease_asu_c"/>
</dbReference>
<dbReference type="EMBL" id="CAJNOL010012542">
    <property type="protein sequence ID" value="CAF1660274.1"/>
    <property type="molecule type" value="Genomic_DNA"/>
</dbReference>
<accession>A0A816FDW3</accession>
<evidence type="ECO:0000313" key="5">
    <source>
        <dbReference type="EMBL" id="CAF1516451.1"/>
    </source>
</evidence>
<dbReference type="SUPFAM" id="SSF51556">
    <property type="entry name" value="Metallo-dependent hydrolases"/>
    <property type="match status" value="1"/>
</dbReference>
<dbReference type="Gene3D" id="3.20.20.140">
    <property type="entry name" value="Metal-dependent hydrolases"/>
    <property type="match status" value="2"/>
</dbReference>
<keyword evidence="3" id="KW-0175">Coiled coil</keyword>
<gene>
    <name evidence="6" type="ORF">JXQ802_LOCUS55957</name>
    <name evidence="5" type="ORF">PYM288_LOCUS39411</name>
</gene>
<proteinExistence type="inferred from homology"/>
<comment type="caution">
    <text evidence="1">Lacks conserved residue(s) required for the propagation of feature annotation.</text>
</comment>
<dbReference type="PRINTS" id="PR01752">
    <property type="entry name" value="UREASE"/>
</dbReference>
<dbReference type="PROSITE" id="PS51368">
    <property type="entry name" value="UREASE_3"/>
    <property type="match status" value="1"/>
</dbReference>
<dbReference type="InterPro" id="IPR006680">
    <property type="entry name" value="Amidohydro-rel"/>
</dbReference>
<evidence type="ECO:0000313" key="6">
    <source>
        <dbReference type="EMBL" id="CAF1660274.1"/>
    </source>
</evidence>
<evidence type="ECO:0000256" key="2">
    <source>
        <dbReference type="RuleBase" id="RU004158"/>
    </source>
</evidence>
<dbReference type="GO" id="GO:0016151">
    <property type="term" value="F:nickel cation binding"/>
    <property type="evidence" value="ECO:0007669"/>
    <property type="project" value="InterPro"/>
</dbReference>
<evidence type="ECO:0000256" key="3">
    <source>
        <dbReference type="SAM" id="Coils"/>
    </source>
</evidence>
<dbReference type="Pfam" id="PF01979">
    <property type="entry name" value="Amidohydro_1"/>
    <property type="match status" value="1"/>
</dbReference>
<dbReference type="EMBL" id="CAJNOH010010714">
    <property type="protein sequence ID" value="CAF1516451.1"/>
    <property type="molecule type" value="Genomic_DNA"/>
</dbReference>
<evidence type="ECO:0000259" key="4">
    <source>
        <dbReference type="PROSITE" id="PS51368"/>
    </source>
</evidence>
<dbReference type="InterPro" id="IPR005848">
    <property type="entry name" value="Urease_asu"/>
</dbReference>
<organism evidence="6 7">
    <name type="scientific">Rotaria sordida</name>
    <dbReference type="NCBI Taxonomy" id="392033"/>
    <lineage>
        <taxon>Eukaryota</taxon>
        <taxon>Metazoa</taxon>
        <taxon>Spiralia</taxon>
        <taxon>Gnathifera</taxon>
        <taxon>Rotifera</taxon>
        <taxon>Eurotatoria</taxon>
        <taxon>Bdelloidea</taxon>
        <taxon>Philodinida</taxon>
        <taxon>Philodinidae</taxon>
        <taxon>Rotaria</taxon>
    </lineage>
</organism>
<evidence type="ECO:0000313" key="7">
    <source>
        <dbReference type="Proteomes" id="UP000663870"/>
    </source>
</evidence>
<evidence type="ECO:0000256" key="1">
    <source>
        <dbReference type="PROSITE-ProRule" id="PRU00700"/>
    </source>
</evidence>
<dbReference type="Proteomes" id="UP000663854">
    <property type="component" value="Unassembled WGS sequence"/>
</dbReference>
<feature type="coiled-coil region" evidence="3">
    <location>
        <begin position="5"/>
        <end position="67"/>
    </location>
</feature>
<reference evidence="6" key="1">
    <citation type="submission" date="2021-02" db="EMBL/GenBank/DDBJ databases">
        <authorList>
            <person name="Nowell W R."/>
        </authorList>
    </citation>
    <scope>NUCLEOTIDE SEQUENCE</scope>
</reference>
<feature type="domain" description="Urease" evidence="4">
    <location>
        <begin position="70"/>
        <end position="278"/>
    </location>
</feature>
<dbReference type="InterPro" id="IPR032466">
    <property type="entry name" value="Metal_Hydrolase"/>
</dbReference>
<dbReference type="AlphaFoldDB" id="A0A816FDW3"/>
<comment type="similarity">
    <text evidence="2">Belongs to the metallo-dependent hydrolases superfamily. Urease alpha subunit family.</text>
</comment>
<dbReference type="InterPro" id="IPR050112">
    <property type="entry name" value="Urease_alpha_subunit"/>
</dbReference>
<comment type="caution">
    <text evidence="6">The sequence shown here is derived from an EMBL/GenBank/DDBJ whole genome shotgun (WGS) entry which is preliminary data.</text>
</comment>
<protein>
    <recommendedName>
        <fullName evidence="4">Urease domain-containing protein</fullName>
    </recommendedName>
</protein>